<dbReference type="GO" id="GO:0003676">
    <property type="term" value="F:nucleic acid binding"/>
    <property type="evidence" value="ECO:0007669"/>
    <property type="project" value="InterPro"/>
</dbReference>
<dbReference type="Pfam" id="PF03184">
    <property type="entry name" value="DDE_1"/>
    <property type="match status" value="1"/>
</dbReference>
<feature type="domain" description="DDE-1" evidence="1">
    <location>
        <begin position="7"/>
        <end position="147"/>
    </location>
</feature>
<evidence type="ECO:0000259" key="1">
    <source>
        <dbReference type="Pfam" id="PF03184"/>
    </source>
</evidence>
<dbReference type="HOGENOM" id="CLU_031434_3_0_1"/>
<protein>
    <submittedName>
        <fullName evidence="2">PREDICTED: pogo transposable element with KRAB domainlike putative</fullName>
    </submittedName>
</protein>
<gene>
    <name evidence="2" type="primary">AlNc14C1G178</name>
    <name evidence="2" type="ORF">ALNC14_001950</name>
</gene>
<organism evidence="2">
    <name type="scientific">Albugo laibachii Nc14</name>
    <dbReference type="NCBI Taxonomy" id="890382"/>
    <lineage>
        <taxon>Eukaryota</taxon>
        <taxon>Sar</taxon>
        <taxon>Stramenopiles</taxon>
        <taxon>Oomycota</taxon>
        <taxon>Peronosporomycetes</taxon>
        <taxon>Albuginales</taxon>
        <taxon>Albuginaceae</taxon>
        <taxon>Albugo</taxon>
    </lineage>
</organism>
<dbReference type="AlphaFoldDB" id="F0VZ37"/>
<dbReference type="EMBL" id="FR824046">
    <property type="protein sequence ID" value="CCA14052.1"/>
    <property type="molecule type" value="Genomic_DNA"/>
</dbReference>
<proteinExistence type="predicted"/>
<accession>F0VZ37</accession>
<evidence type="ECO:0000313" key="2">
    <source>
        <dbReference type="EMBL" id="CCA14052.1"/>
    </source>
</evidence>
<name>F0VZ37_9STRA</name>
<sequence length="212" mass="23839">MWKEIEVLQKTTGLHIYGDPKGWWNGELSRIFLNTFFGHRTEKSPPILLLWDEFSAQWFEHVVGYAQTLNVVLQVVPSHATSVSHPMDVTWIKPFKDRLRNEWIARLSDQAHESTSVSSTSPCRGMIARWVRDAWDGIDSKTITRRFCKLGILLDNVASTLIKSRGSLRLLGDEGGVAEDKGKCETSESVELIRSITVTVGNELVAEGAQNS</sequence>
<dbReference type="InterPro" id="IPR004875">
    <property type="entry name" value="DDE_SF_endonuclease_dom"/>
</dbReference>
<reference evidence="2" key="2">
    <citation type="submission" date="2011-02" db="EMBL/GenBank/DDBJ databases">
        <authorList>
            <person name="MacLean D."/>
        </authorList>
    </citation>
    <scope>NUCLEOTIDE SEQUENCE</scope>
</reference>
<reference evidence="2" key="1">
    <citation type="journal article" date="2011" name="PLoS Biol.">
        <title>Gene gain and loss during evolution of obligate parasitism in the white rust pathogen of Arabidopsis thaliana.</title>
        <authorList>
            <person name="Kemen E."/>
            <person name="Gardiner A."/>
            <person name="Schultz-Larsen T."/>
            <person name="Kemen A.C."/>
            <person name="Balmuth A.L."/>
            <person name="Robert-Seilaniantz A."/>
            <person name="Bailey K."/>
            <person name="Holub E."/>
            <person name="Studholme D.J."/>
            <person name="Maclean D."/>
            <person name="Jones J.D."/>
        </authorList>
    </citation>
    <scope>NUCLEOTIDE SEQUENCE</scope>
</reference>